<reference evidence="3" key="1">
    <citation type="journal article" date="2023" name="Genome Biol. Evol.">
        <title>First Whole Genome Sequence and Flow Cytometry Genome Size Data for the Lichen-Forming Fungus Ramalina farinacea (Ascomycota).</title>
        <authorList>
            <person name="Llewellyn T."/>
            <person name="Mian S."/>
            <person name="Hill R."/>
            <person name="Leitch I.J."/>
            <person name="Gaya E."/>
        </authorList>
    </citation>
    <scope>NUCLEOTIDE SEQUENCE</scope>
    <source>
        <strain evidence="3">LIQ254RAFAR</strain>
    </source>
</reference>
<protein>
    <submittedName>
        <fullName evidence="3">Uncharacterized protein</fullName>
    </submittedName>
</protein>
<dbReference type="EMBL" id="JAPUFD010000010">
    <property type="protein sequence ID" value="MDI1489988.1"/>
    <property type="molecule type" value="Genomic_DNA"/>
</dbReference>
<sequence length="284" mass="29855">MSTSSSPSKKTIFITGGNAGLGLEIIKSLLRSASTTTSYDILLGSRSLPNAHTAIAALRSSFPATASTLTAVQCDLASDTSLTDAIATIAAHTERGHLDILVNNAGAAYDSRIASGTMGMREAWNASWDTNVTGTQVLTSLAVPLLLKAEDPRLIFLASGTSTLAGTESKENDMLKRLNGSPPAGWPKPSTTFGGAASSYRSTKTGLNMLMREWVRVLGNDGVKIWAVSPGFLATGLNDSTPEKLRAMGALDPVIGADFTVSVIEGKRDQDVGKVIRRDAVQNW</sequence>
<evidence type="ECO:0000313" key="3">
    <source>
        <dbReference type="EMBL" id="MDI1489988.1"/>
    </source>
</evidence>
<dbReference type="GO" id="GO:0016616">
    <property type="term" value="F:oxidoreductase activity, acting on the CH-OH group of donors, NAD or NADP as acceptor"/>
    <property type="evidence" value="ECO:0007669"/>
    <property type="project" value="UniProtKB-ARBA"/>
</dbReference>
<evidence type="ECO:0000256" key="1">
    <source>
        <dbReference type="ARBA" id="ARBA00006484"/>
    </source>
</evidence>
<dbReference type="AlphaFoldDB" id="A0AA43QP22"/>
<dbReference type="InterPro" id="IPR036291">
    <property type="entry name" value="NAD(P)-bd_dom_sf"/>
</dbReference>
<dbReference type="InterPro" id="IPR002347">
    <property type="entry name" value="SDR_fam"/>
</dbReference>
<evidence type="ECO:0000313" key="4">
    <source>
        <dbReference type="Proteomes" id="UP001161017"/>
    </source>
</evidence>
<dbReference type="PANTHER" id="PTHR43008:SF8">
    <property type="entry name" value="BENZIL REDUCTASE ((S)-BENZOIN FORMING) IRC24"/>
    <property type="match status" value="1"/>
</dbReference>
<comment type="caution">
    <text evidence="3">The sequence shown here is derived from an EMBL/GenBank/DDBJ whole genome shotgun (WGS) entry which is preliminary data.</text>
</comment>
<dbReference type="GO" id="GO:0050664">
    <property type="term" value="F:oxidoreductase activity, acting on NAD(P)H, oxygen as acceptor"/>
    <property type="evidence" value="ECO:0007669"/>
    <property type="project" value="TreeGrafter"/>
</dbReference>
<dbReference type="Proteomes" id="UP001161017">
    <property type="component" value="Unassembled WGS sequence"/>
</dbReference>
<accession>A0AA43QP22</accession>
<keyword evidence="4" id="KW-1185">Reference proteome</keyword>
<dbReference type="Gene3D" id="3.40.50.720">
    <property type="entry name" value="NAD(P)-binding Rossmann-like Domain"/>
    <property type="match status" value="1"/>
</dbReference>
<dbReference type="Pfam" id="PF00106">
    <property type="entry name" value="adh_short"/>
    <property type="match status" value="1"/>
</dbReference>
<keyword evidence="2" id="KW-0560">Oxidoreductase</keyword>
<gene>
    <name evidence="3" type="ORF">OHK93_001187</name>
</gene>
<organism evidence="3 4">
    <name type="scientific">Ramalina farinacea</name>
    <dbReference type="NCBI Taxonomy" id="258253"/>
    <lineage>
        <taxon>Eukaryota</taxon>
        <taxon>Fungi</taxon>
        <taxon>Dikarya</taxon>
        <taxon>Ascomycota</taxon>
        <taxon>Pezizomycotina</taxon>
        <taxon>Lecanoromycetes</taxon>
        <taxon>OSLEUM clade</taxon>
        <taxon>Lecanoromycetidae</taxon>
        <taxon>Lecanorales</taxon>
        <taxon>Lecanorineae</taxon>
        <taxon>Ramalinaceae</taxon>
        <taxon>Ramalina</taxon>
    </lineage>
</organism>
<dbReference type="PANTHER" id="PTHR43008">
    <property type="entry name" value="BENZIL REDUCTASE"/>
    <property type="match status" value="1"/>
</dbReference>
<evidence type="ECO:0000256" key="2">
    <source>
        <dbReference type="ARBA" id="ARBA00023002"/>
    </source>
</evidence>
<name>A0AA43QP22_9LECA</name>
<dbReference type="SUPFAM" id="SSF51735">
    <property type="entry name" value="NAD(P)-binding Rossmann-fold domains"/>
    <property type="match status" value="1"/>
</dbReference>
<proteinExistence type="inferred from homology"/>
<dbReference type="PRINTS" id="PR00081">
    <property type="entry name" value="GDHRDH"/>
</dbReference>
<comment type="similarity">
    <text evidence="1">Belongs to the short-chain dehydrogenases/reductases (SDR) family.</text>
</comment>